<dbReference type="PROSITE" id="PS51846">
    <property type="entry name" value="CNNM"/>
    <property type="match status" value="1"/>
</dbReference>
<keyword evidence="12" id="KW-1185">Reference proteome</keyword>
<feature type="domain" description="CBS" evidence="9">
    <location>
        <begin position="216"/>
        <end position="275"/>
    </location>
</feature>
<evidence type="ECO:0000256" key="8">
    <source>
        <dbReference type="PROSITE-ProRule" id="PRU01193"/>
    </source>
</evidence>
<evidence type="ECO:0000313" key="11">
    <source>
        <dbReference type="EMBL" id="MBB5270669.1"/>
    </source>
</evidence>
<evidence type="ECO:0000256" key="6">
    <source>
        <dbReference type="ARBA" id="ARBA00023136"/>
    </source>
</evidence>
<organism evidence="11 12">
    <name type="scientific">Quisquiliibacterium transsilvanicum</name>
    <dbReference type="NCBI Taxonomy" id="1549638"/>
    <lineage>
        <taxon>Bacteria</taxon>
        <taxon>Pseudomonadati</taxon>
        <taxon>Pseudomonadota</taxon>
        <taxon>Betaproteobacteria</taxon>
        <taxon>Burkholderiales</taxon>
        <taxon>Burkholderiaceae</taxon>
        <taxon>Quisquiliibacterium</taxon>
    </lineage>
</organism>
<evidence type="ECO:0000256" key="2">
    <source>
        <dbReference type="ARBA" id="ARBA00022692"/>
    </source>
</evidence>
<evidence type="ECO:0000256" key="3">
    <source>
        <dbReference type="ARBA" id="ARBA00022737"/>
    </source>
</evidence>
<gene>
    <name evidence="11" type="ORF">HNQ70_000653</name>
</gene>
<dbReference type="InterPro" id="IPR046342">
    <property type="entry name" value="CBS_dom_sf"/>
</dbReference>
<dbReference type="InterPro" id="IPR005170">
    <property type="entry name" value="Transptr-assoc_dom"/>
</dbReference>
<keyword evidence="5 7" id="KW-0129">CBS domain</keyword>
<keyword evidence="2 8" id="KW-0812">Transmembrane</keyword>
<evidence type="ECO:0000256" key="7">
    <source>
        <dbReference type="PROSITE-ProRule" id="PRU00703"/>
    </source>
</evidence>
<evidence type="ECO:0000256" key="4">
    <source>
        <dbReference type="ARBA" id="ARBA00022989"/>
    </source>
</evidence>
<dbReference type="PANTHER" id="PTHR22777">
    <property type="entry name" value="HEMOLYSIN-RELATED"/>
    <property type="match status" value="1"/>
</dbReference>
<keyword evidence="4 8" id="KW-1133">Transmembrane helix</keyword>
<reference evidence="11 12" key="1">
    <citation type="submission" date="2020-08" db="EMBL/GenBank/DDBJ databases">
        <title>Genomic Encyclopedia of Type Strains, Phase IV (KMG-IV): sequencing the most valuable type-strain genomes for metagenomic binning, comparative biology and taxonomic classification.</title>
        <authorList>
            <person name="Goeker M."/>
        </authorList>
    </citation>
    <scope>NUCLEOTIDE SEQUENCE [LARGE SCALE GENOMIC DNA]</scope>
    <source>
        <strain evidence="11 12">DSM 29781</strain>
    </source>
</reference>
<evidence type="ECO:0000259" key="9">
    <source>
        <dbReference type="PROSITE" id="PS51371"/>
    </source>
</evidence>
<dbReference type="Pfam" id="PF03471">
    <property type="entry name" value="CorC_HlyC"/>
    <property type="match status" value="1"/>
</dbReference>
<proteinExistence type="predicted"/>
<dbReference type="GO" id="GO:0050660">
    <property type="term" value="F:flavin adenine dinucleotide binding"/>
    <property type="evidence" value="ECO:0007669"/>
    <property type="project" value="InterPro"/>
</dbReference>
<dbReference type="InterPro" id="IPR000644">
    <property type="entry name" value="CBS_dom"/>
</dbReference>
<feature type="domain" description="CNNM transmembrane" evidence="10">
    <location>
        <begin position="1"/>
        <end position="197"/>
    </location>
</feature>
<keyword evidence="6 8" id="KW-0472">Membrane</keyword>
<comment type="subcellular location">
    <subcellularLocation>
        <location evidence="1">Membrane</location>
        <topology evidence="1">Multi-pass membrane protein</topology>
    </subcellularLocation>
</comment>
<dbReference type="RefSeq" id="WP_183964189.1">
    <property type="nucleotide sequence ID" value="NZ_BAABEW010000004.1"/>
</dbReference>
<accession>A0A7W8HEP8</accession>
<sequence>MTEVLILLGLILLNGLFAMSEIALVTARKARLQKLVDEGDSGAAAALALGEDPNRFLSTIQIGITSIGILNGIVGEAALAAPFADWMETLGASQPWSDYAATGLVVVVVTYVSIVIGELVPKRLGQFSPEGIARIVARPMALLSVATRPFVRLLSVSTELLLKVLGAKGASGPSVTEEEIHAMLAEGSQSGVIEHSEHAMVRNVFRLDDRQISSLMVPRPDIVSLDISDPLEENLAKIAGTVHSRFPVCRDGLDEVLGFIHTKQLLARSLTGQPFDLSEGLQPALFVPETLSGMELLENFRTSDAHIALVIDEYGEIQGLITLQDLLEAITGEFGAPDDENSWAVQREDGSWLLDGLIPVPELKDRLELRTVPEEERARYQALSGMLMLMLGRMPQVGDIVVWENWRFEIVDMDGKRIDRVLASEVPLDGGESADEPTI</sequence>
<dbReference type="SUPFAM" id="SSF56176">
    <property type="entry name" value="FAD-binding/transporter-associated domain-like"/>
    <property type="match status" value="1"/>
</dbReference>
<dbReference type="Gene3D" id="3.30.465.10">
    <property type="match status" value="1"/>
</dbReference>
<protein>
    <submittedName>
        <fullName evidence="11">Putative hemolysin</fullName>
    </submittedName>
</protein>
<evidence type="ECO:0000259" key="10">
    <source>
        <dbReference type="PROSITE" id="PS51846"/>
    </source>
</evidence>
<keyword evidence="3" id="KW-0677">Repeat</keyword>
<dbReference type="InterPro" id="IPR016169">
    <property type="entry name" value="FAD-bd_PCMH_sub2"/>
</dbReference>
<dbReference type="AlphaFoldDB" id="A0A7W8HEP8"/>
<evidence type="ECO:0000256" key="5">
    <source>
        <dbReference type="ARBA" id="ARBA00023122"/>
    </source>
</evidence>
<dbReference type="InterPro" id="IPR044751">
    <property type="entry name" value="Ion_transp-like_CBS"/>
</dbReference>
<dbReference type="EMBL" id="JACHGB010000001">
    <property type="protein sequence ID" value="MBB5270669.1"/>
    <property type="molecule type" value="Genomic_DNA"/>
</dbReference>
<dbReference type="InterPro" id="IPR002550">
    <property type="entry name" value="CNNM"/>
</dbReference>
<dbReference type="Gene3D" id="3.10.580.10">
    <property type="entry name" value="CBS-domain"/>
    <property type="match status" value="1"/>
</dbReference>
<dbReference type="CDD" id="cd04590">
    <property type="entry name" value="CBS_pair_CorC_HlyC_assoc"/>
    <property type="match status" value="1"/>
</dbReference>
<dbReference type="InterPro" id="IPR036318">
    <property type="entry name" value="FAD-bd_PCMH-like_sf"/>
</dbReference>
<comment type="caution">
    <text evidence="11">The sequence shown here is derived from an EMBL/GenBank/DDBJ whole genome shotgun (WGS) entry which is preliminary data.</text>
</comment>
<dbReference type="SUPFAM" id="SSF54631">
    <property type="entry name" value="CBS-domain pair"/>
    <property type="match status" value="1"/>
</dbReference>
<feature type="domain" description="CBS" evidence="9">
    <location>
        <begin position="277"/>
        <end position="340"/>
    </location>
</feature>
<dbReference type="Pfam" id="PF01595">
    <property type="entry name" value="CNNM"/>
    <property type="match status" value="1"/>
</dbReference>
<name>A0A7W8HEP8_9BURK</name>
<dbReference type="Proteomes" id="UP000532440">
    <property type="component" value="Unassembled WGS sequence"/>
</dbReference>
<dbReference type="SMART" id="SM01091">
    <property type="entry name" value="CorC_HlyC"/>
    <property type="match status" value="1"/>
</dbReference>
<dbReference type="PANTHER" id="PTHR22777:SF17">
    <property type="entry name" value="UPF0053 PROTEIN SLL0260"/>
    <property type="match status" value="1"/>
</dbReference>
<evidence type="ECO:0000256" key="1">
    <source>
        <dbReference type="ARBA" id="ARBA00004141"/>
    </source>
</evidence>
<dbReference type="Pfam" id="PF00571">
    <property type="entry name" value="CBS"/>
    <property type="match status" value="2"/>
</dbReference>
<dbReference type="GO" id="GO:0005886">
    <property type="term" value="C:plasma membrane"/>
    <property type="evidence" value="ECO:0007669"/>
    <property type="project" value="TreeGrafter"/>
</dbReference>
<evidence type="ECO:0000313" key="12">
    <source>
        <dbReference type="Proteomes" id="UP000532440"/>
    </source>
</evidence>
<dbReference type="PROSITE" id="PS51371">
    <property type="entry name" value="CBS"/>
    <property type="match status" value="2"/>
</dbReference>